<protein>
    <submittedName>
        <fullName evidence="8">MFS general substrate transporter</fullName>
    </submittedName>
</protein>
<feature type="transmembrane region" description="Helical" evidence="6">
    <location>
        <begin position="59"/>
        <end position="82"/>
    </location>
</feature>
<dbReference type="InterPro" id="IPR020846">
    <property type="entry name" value="MFS_dom"/>
</dbReference>
<keyword evidence="2 6" id="KW-0812">Transmembrane</keyword>
<dbReference type="PANTHER" id="PTHR23502">
    <property type="entry name" value="MAJOR FACILITATOR SUPERFAMILY"/>
    <property type="match status" value="1"/>
</dbReference>
<accession>A0A9W9SDV0</accession>
<evidence type="ECO:0000256" key="2">
    <source>
        <dbReference type="ARBA" id="ARBA00022692"/>
    </source>
</evidence>
<reference evidence="8" key="1">
    <citation type="submission" date="2022-12" db="EMBL/GenBank/DDBJ databases">
        <authorList>
            <person name="Petersen C."/>
        </authorList>
    </citation>
    <scope>NUCLEOTIDE SEQUENCE</scope>
    <source>
        <strain evidence="8">IBT 29677</strain>
    </source>
</reference>
<keyword evidence="4 6" id="KW-0472">Membrane</keyword>
<gene>
    <name evidence="8" type="ORF">N7509_013692</name>
</gene>
<dbReference type="Pfam" id="PF07690">
    <property type="entry name" value="MFS_1"/>
    <property type="match status" value="1"/>
</dbReference>
<comment type="caution">
    <text evidence="8">The sequence shown here is derived from an EMBL/GenBank/DDBJ whole genome shotgun (WGS) entry which is preliminary data.</text>
</comment>
<dbReference type="AlphaFoldDB" id="A0A9W9SDV0"/>
<feature type="transmembrane region" description="Helical" evidence="6">
    <location>
        <begin position="435"/>
        <end position="459"/>
    </location>
</feature>
<sequence length="548" mass="60505">MESHFDTSVYGGDTLAPPGTFLLIREDMSESGGQRTIMLDPVPTSDPNEPLNWSTLRKAVNWTIVLGMTIVTFTLLSIQPIFWQQMIVDLQVEYEQLNQSMSVNFVGLAVGCVIFIPVAKKFGRRPVYIVSASVLLATSFWMSKLETITELYICNLLQGLGGAVNETIAMITIADLFFVHHRGSMNGLYMTMVMIGSFLTPMAAGTQATRQGWRWSYTTLGIFNALFVILFIFLYEETKYTPVISGSPRPGTAEDDNPESTGDPDTKKAPSVTKASVSDEPSTQSHQLDTTIPLNSWRKRLALVTATPESIWPYYYRPFKTIFTFPAVMFAGLQYAAGVIWLTILSSVLSLVFPLPPYLFTPEQIGFMSLGPFIGNLLGAVYGGVLGDWSILYFSRRNNGFYEPEMRLYILHLPALTMAGGIIMFGATIERGMHWIYPSVGGALFGFGLGSIGDASLTLVIDSYRDITGDAFTAIAFLRNACSIGIPFAITPWIARNGLQNMFIACGFISFGVTLLAVPMIFWGKTARRALAVRYYRLVEQQGSLGAH</sequence>
<proteinExistence type="predicted"/>
<dbReference type="Gene3D" id="1.20.1250.20">
    <property type="entry name" value="MFS general substrate transporter like domains"/>
    <property type="match status" value="1"/>
</dbReference>
<dbReference type="PROSITE" id="PS50850">
    <property type="entry name" value="MFS"/>
    <property type="match status" value="1"/>
</dbReference>
<dbReference type="GO" id="GO:0022857">
    <property type="term" value="F:transmembrane transporter activity"/>
    <property type="evidence" value="ECO:0007669"/>
    <property type="project" value="InterPro"/>
</dbReference>
<feature type="compositionally biased region" description="Polar residues" evidence="5">
    <location>
        <begin position="273"/>
        <end position="288"/>
    </location>
</feature>
<feature type="transmembrane region" description="Helical" evidence="6">
    <location>
        <begin position="102"/>
        <end position="119"/>
    </location>
</feature>
<evidence type="ECO:0000259" key="7">
    <source>
        <dbReference type="PROSITE" id="PS50850"/>
    </source>
</evidence>
<organism evidence="8 9">
    <name type="scientific">Penicillium cosmopolitanum</name>
    <dbReference type="NCBI Taxonomy" id="1131564"/>
    <lineage>
        <taxon>Eukaryota</taxon>
        <taxon>Fungi</taxon>
        <taxon>Dikarya</taxon>
        <taxon>Ascomycota</taxon>
        <taxon>Pezizomycotina</taxon>
        <taxon>Eurotiomycetes</taxon>
        <taxon>Eurotiomycetidae</taxon>
        <taxon>Eurotiales</taxon>
        <taxon>Aspergillaceae</taxon>
        <taxon>Penicillium</taxon>
    </lineage>
</organism>
<feature type="transmembrane region" description="Helical" evidence="6">
    <location>
        <begin position="186"/>
        <end position="203"/>
    </location>
</feature>
<reference evidence="8" key="2">
    <citation type="journal article" date="2023" name="IMA Fungus">
        <title>Comparative genomic study of the Penicillium genus elucidates a diverse pangenome and 15 lateral gene transfer events.</title>
        <authorList>
            <person name="Petersen C."/>
            <person name="Sorensen T."/>
            <person name="Nielsen M.R."/>
            <person name="Sondergaard T.E."/>
            <person name="Sorensen J.L."/>
            <person name="Fitzpatrick D.A."/>
            <person name="Frisvad J.C."/>
            <person name="Nielsen K.L."/>
        </authorList>
    </citation>
    <scope>NUCLEOTIDE SEQUENCE</scope>
    <source>
        <strain evidence="8">IBT 29677</strain>
    </source>
</reference>
<feature type="region of interest" description="Disordered" evidence="5">
    <location>
        <begin position="245"/>
        <end position="288"/>
    </location>
</feature>
<feature type="transmembrane region" description="Helical" evidence="6">
    <location>
        <begin position="215"/>
        <end position="235"/>
    </location>
</feature>
<evidence type="ECO:0000256" key="4">
    <source>
        <dbReference type="ARBA" id="ARBA00023136"/>
    </source>
</evidence>
<dbReference type="InterPro" id="IPR036259">
    <property type="entry name" value="MFS_trans_sf"/>
</dbReference>
<dbReference type="OrthoDB" id="5215911at2759"/>
<keyword evidence="3 6" id="KW-1133">Transmembrane helix</keyword>
<evidence type="ECO:0000313" key="9">
    <source>
        <dbReference type="Proteomes" id="UP001147747"/>
    </source>
</evidence>
<evidence type="ECO:0000256" key="3">
    <source>
        <dbReference type="ARBA" id="ARBA00022989"/>
    </source>
</evidence>
<dbReference type="RefSeq" id="XP_056481836.1">
    <property type="nucleotide sequence ID" value="XM_056638329.1"/>
</dbReference>
<feature type="transmembrane region" description="Helical" evidence="6">
    <location>
        <begin position="406"/>
        <end position="429"/>
    </location>
</feature>
<dbReference type="SUPFAM" id="SSF103473">
    <property type="entry name" value="MFS general substrate transporter"/>
    <property type="match status" value="1"/>
</dbReference>
<evidence type="ECO:0000256" key="6">
    <source>
        <dbReference type="SAM" id="Phobius"/>
    </source>
</evidence>
<dbReference type="GO" id="GO:0005886">
    <property type="term" value="C:plasma membrane"/>
    <property type="evidence" value="ECO:0007669"/>
    <property type="project" value="TreeGrafter"/>
</dbReference>
<feature type="domain" description="Major facilitator superfamily (MFS) profile" evidence="7">
    <location>
        <begin position="60"/>
        <end position="530"/>
    </location>
</feature>
<evidence type="ECO:0000256" key="5">
    <source>
        <dbReference type="SAM" id="MobiDB-lite"/>
    </source>
</evidence>
<keyword evidence="9" id="KW-1185">Reference proteome</keyword>
<name>A0A9W9SDV0_9EURO</name>
<feature type="transmembrane region" description="Helical" evidence="6">
    <location>
        <begin position="373"/>
        <end position="394"/>
    </location>
</feature>
<comment type="subcellular location">
    <subcellularLocation>
        <location evidence="1">Membrane</location>
        <topology evidence="1">Multi-pass membrane protein</topology>
    </subcellularLocation>
</comment>
<feature type="transmembrane region" description="Helical" evidence="6">
    <location>
        <begin position="502"/>
        <end position="524"/>
    </location>
</feature>
<evidence type="ECO:0000256" key="1">
    <source>
        <dbReference type="ARBA" id="ARBA00004141"/>
    </source>
</evidence>
<dbReference type="InterPro" id="IPR011701">
    <property type="entry name" value="MFS"/>
</dbReference>
<evidence type="ECO:0000313" key="8">
    <source>
        <dbReference type="EMBL" id="KAJ5376806.1"/>
    </source>
</evidence>
<feature type="transmembrane region" description="Helical" evidence="6">
    <location>
        <begin position="327"/>
        <end position="353"/>
    </location>
</feature>
<dbReference type="Proteomes" id="UP001147747">
    <property type="component" value="Unassembled WGS sequence"/>
</dbReference>
<feature type="transmembrane region" description="Helical" evidence="6">
    <location>
        <begin position="126"/>
        <end position="143"/>
    </location>
</feature>
<dbReference type="EMBL" id="JAPZBU010000012">
    <property type="protein sequence ID" value="KAJ5376806.1"/>
    <property type="molecule type" value="Genomic_DNA"/>
</dbReference>
<dbReference type="GeneID" id="81377309"/>
<dbReference type="PANTHER" id="PTHR23502:SF50">
    <property type="entry name" value="TRANSPORTER, PUTATIVE (AFU_ORTHOLOGUE AFUA_5G00430)-RELATED"/>
    <property type="match status" value="1"/>
</dbReference>
<feature type="transmembrane region" description="Helical" evidence="6">
    <location>
        <begin position="155"/>
        <end position="179"/>
    </location>
</feature>
<feature type="transmembrane region" description="Helical" evidence="6">
    <location>
        <begin position="471"/>
        <end position="490"/>
    </location>
</feature>